<comment type="caution">
    <text evidence="1">The sequence shown here is derived from an EMBL/GenBank/DDBJ whole genome shotgun (WGS) entry which is preliminary data.</text>
</comment>
<geneLocation type="mitochondrion" evidence="1"/>
<accession>A0A117NGF5</accession>
<keyword evidence="1" id="KW-0496">Mitochondrion</keyword>
<name>A0A117NGF5_PICGL</name>
<protein>
    <submittedName>
        <fullName evidence="1">Uncharacterized protein</fullName>
    </submittedName>
</protein>
<gene>
    <name evidence="1" type="ORF">ABT39_MTgene1410</name>
</gene>
<dbReference type="AlphaFoldDB" id="A0A117NGF5"/>
<dbReference type="EMBL" id="LKAM01000010">
    <property type="protein sequence ID" value="KUM46730.1"/>
    <property type="molecule type" value="Genomic_DNA"/>
</dbReference>
<sequence length="55" mass="6261">MLNQPNYGGSTTESMTTNFLSDTALNQKYSPIQTDRQLEKNYVCMPLCWLITGEI</sequence>
<reference evidence="1" key="1">
    <citation type="journal article" date="2015" name="Genome Biol. Evol.">
        <title>Organellar Genomes of White Spruce (Picea glauca): Assembly and Annotation.</title>
        <authorList>
            <person name="Jackman S.D."/>
            <person name="Warren R.L."/>
            <person name="Gibb E.A."/>
            <person name="Vandervalk B.P."/>
            <person name="Mohamadi H."/>
            <person name="Chu J."/>
            <person name="Raymond A."/>
            <person name="Pleasance S."/>
            <person name="Coope R."/>
            <person name="Wildung M.R."/>
            <person name="Ritland C.E."/>
            <person name="Bousquet J."/>
            <person name="Jones S.J."/>
            <person name="Bohlmann J."/>
            <person name="Birol I."/>
        </authorList>
    </citation>
    <scope>NUCLEOTIDE SEQUENCE [LARGE SCALE GENOMIC DNA]</scope>
    <source>
        <tissue evidence="1">Flushing bud</tissue>
    </source>
</reference>
<evidence type="ECO:0000313" key="1">
    <source>
        <dbReference type="EMBL" id="KUM46730.1"/>
    </source>
</evidence>
<proteinExistence type="predicted"/>
<organism evidence="1">
    <name type="scientific">Picea glauca</name>
    <name type="common">White spruce</name>
    <name type="synonym">Pinus glauca</name>
    <dbReference type="NCBI Taxonomy" id="3330"/>
    <lineage>
        <taxon>Eukaryota</taxon>
        <taxon>Viridiplantae</taxon>
        <taxon>Streptophyta</taxon>
        <taxon>Embryophyta</taxon>
        <taxon>Tracheophyta</taxon>
        <taxon>Spermatophyta</taxon>
        <taxon>Pinopsida</taxon>
        <taxon>Pinidae</taxon>
        <taxon>Conifers I</taxon>
        <taxon>Pinales</taxon>
        <taxon>Pinaceae</taxon>
        <taxon>Picea</taxon>
    </lineage>
</organism>